<accession>A0A017RRY4</accession>
<dbReference type="Gene3D" id="3.50.50.60">
    <property type="entry name" value="FAD/NAD(P)-binding domain"/>
    <property type="match status" value="1"/>
</dbReference>
<feature type="domain" description="FAD dependent oxidoreductase" evidence="1">
    <location>
        <begin position="30"/>
        <end position="385"/>
    </location>
</feature>
<dbReference type="InterPro" id="IPR006076">
    <property type="entry name" value="FAD-dep_OxRdtase"/>
</dbReference>
<dbReference type="Pfam" id="PF01266">
    <property type="entry name" value="DAO"/>
    <property type="match status" value="1"/>
</dbReference>
<dbReference type="InterPro" id="IPR036188">
    <property type="entry name" value="FAD/NAD-bd_sf"/>
</dbReference>
<dbReference type="SUPFAM" id="SSF51905">
    <property type="entry name" value="FAD/NAD(P)-binding domain"/>
    <property type="match status" value="1"/>
</dbReference>
<comment type="caution">
    <text evidence="2">The sequence shown here is derived from an EMBL/GenBank/DDBJ whole genome shotgun (WGS) entry which is preliminary data.</text>
</comment>
<keyword evidence="3" id="KW-1185">Reference proteome</keyword>
<reference evidence="2 3" key="1">
    <citation type="journal article" date="2014" name="Genome Announc.">
        <title>Draft Genome Sequence of Fervidicella metallireducens Strain AeBT, an Iron-Reducing Thermoanaerobe from the Great Artesian Basin.</title>
        <authorList>
            <person name="Patel B.K."/>
        </authorList>
    </citation>
    <scope>NUCLEOTIDE SEQUENCE [LARGE SCALE GENOMIC DNA]</scope>
    <source>
        <strain evidence="2 3">AeB</strain>
    </source>
</reference>
<dbReference type="STRING" id="1403537.Q428_13760"/>
<dbReference type="EMBL" id="AZQP01000064">
    <property type="protein sequence ID" value="EYE87356.1"/>
    <property type="molecule type" value="Genomic_DNA"/>
</dbReference>
<dbReference type="GO" id="GO:0005737">
    <property type="term" value="C:cytoplasm"/>
    <property type="evidence" value="ECO:0007669"/>
    <property type="project" value="TreeGrafter"/>
</dbReference>
<dbReference type="Proteomes" id="UP000019681">
    <property type="component" value="Unassembled WGS sequence"/>
</dbReference>
<proteinExistence type="predicted"/>
<gene>
    <name evidence="2" type="ORF">Q428_13760</name>
</gene>
<name>A0A017RRY4_9CLOT</name>
<dbReference type="RefSeq" id="WP_035381571.1">
    <property type="nucleotide sequence ID" value="NZ_AZQP01000064.1"/>
</dbReference>
<evidence type="ECO:0000259" key="1">
    <source>
        <dbReference type="Pfam" id="PF01266"/>
    </source>
</evidence>
<dbReference type="AlphaFoldDB" id="A0A017RRY4"/>
<protein>
    <recommendedName>
        <fullName evidence="1">FAD dependent oxidoreductase domain-containing protein</fullName>
    </recommendedName>
</protein>
<dbReference type="OrthoDB" id="571248at2"/>
<dbReference type="Gene3D" id="3.30.9.10">
    <property type="entry name" value="D-Amino Acid Oxidase, subunit A, domain 2"/>
    <property type="match status" value="1"/>
</dbReference>
<organism evidence="2 3">
    <name type="scientific">Fervidicella metallireducens AeB</name>
    <dbReference type="NCBI Taxonomy" id="1403537"/>
    <lineage>
        <taxon>Bacteria</taxon>
        <taxon>Bacillati</taxon>
        <taxon>Bacillota</taxon>
        <taxon>Clostridia</taxon>
        <taxon>Eubacteriales</taxon>
        <taxon>Clostridiaceae</taxon>
        <taxon>Fervidicella</taxon>
    </lineage>
</organism>
<evidence type="ECO:0000313" key="2">
    <source>
        <dbReference type="EMBL" id="EYE87356.1"/>
    </source>
</evidence>
<evidence type="ECO:0000313" key="3">
    <source>
        <dbReference type="Proteomes" id="UP000019681"/>
    </source>
</evidence>
<dbReference type="PANTHER" id="PTHR13847:SF201">
    <property type="entry name" value="PUTATIBE OXIDOREDUCTASE"/>
    <property type="match status" value="1"/>
</dbReference>
<sequence>MKLISGKIFWSNKNRILNTYQYLSEDEECDVLIVGAGITGSICSYYLTEAGVKTILIDKNIISYGSTRASTSLLEYSVDYDIRDLQNLIGIENAVKIYRLCHDAVGEIESIVNKLADRCDFKRRGCFYYTDKVSDYDSIKEEYLLRKDCGFDVEFFDKELSKDKFSFTVKAGIYTRGGSGEIDPYRFAHALIKNGLNKGLKVYENTEAVEFIQNSSGIIVECRNNKRIKAKKVVIAIGYEAKKLIKEEEIKLNRTYTLVTRPVSGFEGWFNRCLIRDNKSPYTYLRTTNDNRIIIGGEDSSLLELSDSEFIVNRKYKTLETRLKTMFPKISDIEIEYRFNGIFAETGDGLPYFGTHKKFPNFYFLLGYGSNGILYGILGSKIIRDLYLGKETPDLNLFKFGR</sequence>
<dbReference type="PANTHER" id="PTHR13847">
    <property type="entry name" value="SARCOSINE DEHYDROGENASE-RELATED"/>
    <property type="match status" value="1"/>
</dbReference>